<accession>A0A7S5UYL9</accession>
<dbReference type="Proteomes" id="UP000615696">
    <property type="component" value="Segment"/>
</dbReference>
<name>A0A7S5UYL9_9CAUD</name>
<evidence type="ECO:0000313" key="2">
    <source>
        <dbReference type="Proteomes" id="UP000615696"/>
    </source>
</evidence>
<protein>
    <submittedName>
        <fullName evidence="1">Uncharacterized protein</fullName>
    </submittedName>
</protein>
<organism evidence="1 2">
    <name type="scientific">Rhizobium phage RHph_I1_9</name>
    <dbReference type="NCBI Taxonomy" id="2509729"/>
    <lineage>
        <taxon>Viruses</taxon>
        <taxon>Duplodnaviria</taxon>
        <taxon>Heunggongvirae</taxon>
        <taxon>Uroviricota</taxon>
        <taxon>Caudoviricetes</taxon>
        <taxon>Pootjesviridae</taxon>
        <taxon>Staniewskivirinae</taxon>
        <taxon>Trinifflemingvirus</taxon>
        <taxon>Trinifflemingvirus I19</taxon>
    </lineage>
</organism>
<reference evidence="1 2" key="1">
    <citation type="submission" date="2020-01" db="EMBL/GenBank/DDBJ databases">
        <title>Patterns of diversity and host range of bacteriophage communities associated with bean-nodulatin bacteria.</title>
        <authorList>
            <person name="Vann Cauwenberghe J."/>
            <person name="Santamaria R.I."/>
            <person name="Bustos P."/>
            <person name="Juarez S."/>
            <person name="Gonzalez V."/>
        </authorList>
    </citation>
    <scope>NUCLEOTIDE SEQUENCE [LARGE SCALE GENOMIC DNA]</scope>
    <source>
        <strain evidence="2">RHph</strain>
    </source>
</reference>
<evidence type="ECO:0000313" key="1">
    <source>
        <dbReference type="EMBL" id="QIG73671.1"/>
    </source>
</evidence>
<keyword evidence="2" id="KW-1185">Reference proteome</keyword>
<gene>
    <name evidence="1" type="ORF">EVC04_234</name>
</gene>
<dbReference type="EMBL" id="MN988532">
    <property type="protein sequence ID" value="QIG73671.1"/>
    <property type="molecule type" value="Genomic_DNA"/>
</dbReference>
<proteinExistence type="predicted"/>
<sequence>MNLREMTDEELKKHEKEVRKRYIAAQEEYSAITKELEWRTAEPCESCKTGRLLAGHGGGVQCDTCNYWFCF</sequence>